<dbReference type="InterPro" id="IPR011444">
    <property type="entry name" value="DUF1549"/>
</dbReference>
<dbReference type="Pfam" id="PF07587">
    <property type="entry name" value="PSD1"/>
    <property type="match status" value="1"/>
</dbReference>
<organism evidence="3 4">
    <name type="scientific">Stieleria marina</name>
    <dbReference type="NCBI Taxonomy" id="1930275"/>
    <lineage>
        <taxon>Bacteria</taxon>
        <taxon>Pseudomonadati</taxon>
        <taxon>Planctomycetota</taxon>
        <taxon>Planctomycetia</taxon>
        <taxon>Pirellulales</taxon>
        <taxon>Pirellulaceae</taxon>
        <taxon>Stieleria</taxon>
    </lineage>
</organism>
<feature type="domain" description="DUF1553" evidence="2">
    <location>
        <begin position="350"/>
        <end position="616"/>
    </location>
</feature>
<dbReference type="PANTHER" id="PTHR35889:SF3">
    <property type="entry name" value="F-BOX DOMAIN-CONTAINING PROTEIN"/>
    <property type="match status" value="1"/>
</dbReference>
<dbReference type="Pfam" id="PF07583">
    <property type="entry name" value="PSCyt2"/>
    <property type="match status" value="1"/>
</dbReference>
<feature type="domain" description="DUF1549" evidence="1">
    <location>
        <begin position="82"/>
        <end position="285"/>
    </location>
</feature>
<reference evidence="3 4" key="1">
    <citation type="submission" date="2019-02" db="EMBL/GenBank/DDBJ databases">
        <title>Deep-cultivation of Planctomycetes and their phenomic and genomic characterization uncovers novel biology.</title>
        <authorList>
            <person name="Wiegand S."/>
            <person name="Jogler M."/>
            <person name="Boedeker C."/>
            <person name="Pinto D."/>
            <person name="Vollmers J."/>
            <person name="Rivas-Marin E."/>
            <person name="Kohn T."/>
            <person name="Peeters S.H."/>
            <person name="Heuer A."/>
            <person name="Rast P."/>
            <person name="Oberbeckmann S."/>
            <person name="Bunk B."/>
            <person name="Jeske O."/>
            <person name="Meyerdierks A."/>
            <person name="Storesund J.E."/>
            <person name="Kallscheuer N."/>
            <person name="Luecker S."/>
            <person name="Lage O.M."/>
            <person name="Pohl T."/>
            <person name="Merkel B.J."/>
            <person name="Hornburger P."/>
            <person name="Mueller R.-W."/>
            <person name="Bruemmer F."/>
            <person name="Labrenz M."/>
            <person name="Spormann A.M."/>
            <person name="Op den Camp H."/>
            <person name="Overmann J."/>
            <person name="Amann R."/>
            <person name="Jetten M.S.M."/>
            <person name="Mascher T."/>
            <person name="Medema M.H."/>
            <person name="Devos D.P."/>
            <person name="Kaster A.-K."/>
            <person name="Ovreas L."/>
            <person name="Rohde M."/>
            <person name="Galperin M.Y."/>
            <person name="Jogler C."/>
        </authorList>
    </citation>
    <scope>NUCLEOTIDE SEQUENCE [LARGE SCALE GENOMIC DNA]</scope>
    <source>
        <strain evidence="3 4">K23_9</strain>
    </source>
</reference>
<evidence type="ECO:0000313" key="4">
    <source>
        <dbReference type="Proteomes" id="UP000319817"/>
    </source>
</evidence>
<evidence type="ECO:0000259" key="2">
    <source>
        <dbReference type="Pfam" id="PF07587"/>
    </source>
</evidence>
<dbReference type="InterPro" id="IPR022655">
    <property type="entry name" value="DUF1553"/>
</dbReference>
<dbReference type="EMBL" id="CP036526">
    <property type="protein sequence ID" value="QDT10177.1"/>
    <property type="molecule type" value="Genomic_DNA"/>
</dbReference>
<keyword evidence="4" id="KW-1185">Reference proteome</keyword>
<name>A0A517NSR7_9BACT</name>
<accession>A0A517NSR7</accession>
<dbReference type="Proteomes" id="UP000319817">
    <property type="component" value="Chromosome"/>
</dbReference>
<gene>
    <name evidence="3" type="ORF">K239x_21320</name>
</gene>
<evidence type="ECO:0000259" key="1">
    <source>
        <dbReference type="Pfam" id="PF07583"/>
    </source>
</evidence>
<dbReference type="AlphaFoldDB" id="A0A517NSR7"/>
<sequence length="650" mass="73208">MQTRLNPLARIRGTSVFPMLLFIGAVSTLVVTPLRPLAASDGEAKYVELPIDEYDRDHWSFQPLEKVDVPVHADSQWGNNAIDDFVLSVLHRRDLRPQPEASATTLIRRLSFDLTGLPPTPEEIHDFVNDAHPAAYDRLVDRLLESPRYGERWAQHWLDLARFAETDGFEHDKLRPKAWTYRDWVIKALNDDLPYDEFIRRQIAGDEMYPGDQSAATATRFCLSGPDMPDINLSDERLHTVLNEMASTVGEVILGLQVGCAQCHDHKYDAVSQADFYRLRAVFEPAVQLKKNRSLSMLQESFPYKQASHLMLRGDFRSPGPKIQPGVIRVVSSKTNRYSPAPSETSSGLRTALANWLVSPENPLTARVMVNRVWQHHFGVGIVKTPSEFGVMGADPSHAELLDWLSLEFIQQGWSLKSLHRLIVSSAAYRQRSRLSSDASLVQKDKWQTALKSDPDARLLSRYPRWRLEGEAIRDAILVASGQVNFKPGGPGVRPPLPKELVGTLLKNQWNVTKDSAEHNRRSIYVFARRNLRYPIFEVFDRPSANASCSARGASTTAPQSLHLLNSQFSLRMSKLMADAIMQGSSAREHQIEEVFRRTLGRSPSAAEHQDVVEFLGNASSDDESESSLRDRLSHLCLSLINCSEFVVVD</sequence>
<protein>
    <recommendedName>
        <fullName evidence="5">Planctomycete cytochrome C</fullName>
    </recommendedName>
</protein>
<proteinExistence type="predicted"/>
<evidence type="ECO:0008006" key="5">
    <source>
        <dbReference type="Google" id="ProtNLM"/>
    </source>
</evidence>
<evidence type="ECO:0000313" key="3">
    <source>
        <dbReference type="EMBL" id="QDT10177.1"/>
    </source>
</evidence>
<dbReference type="PANTHER" id="PTHR35889">
    <property type="entry name" value="CYCLOINULO-OLIGOSACCHARIDE FRUCTANOTRANSFERASE-RELATED"/>
    <property type="match status" value="1"/>
</dbReference>